<proteinExistence type="predicted"/>
<organism evidence="8 9">
    <name type="scientific">Rotaria magnacalcarata</name>
    <dbReference type="NCBI Taxonomy" id="392030"/>
    <lineage>
        <taxon>Eukaryota</taxon>
        <taxon>Metazoa</taxon>
        <taxon>Spiralia</taxon>
        <taxon>Gnathifera</taxon>
        <taxon>Rotifera</taxon>
        <taxon>Eurotatoria</taxon>
        <taxon>Bdelloidea</taxon>
        <taxon>Philodinida</taxon>
        <taxon>Philodinidae</taxon>
        <taxon>Rotaria</taxon>
    </lineage>
</organism>
<evidence type="ECO:0000313" key="9">
    <source>
        <dbReference type="Proteomes" id="UP000681720"/>
    </source>
</evidence>
<keyword evidence="3" id="KW-0472">Membrane</keyword>
<dbReference type="PROSITE" id="PS50026">
    <property type="entry name" value="EGF_3"/>
    <property type="match status" value="1"/>
</dbReference>
<name>A0A8S3JLV5_9BILA</name>
<keyword evidence="5" id="KW-0325">Glycoprotein</keyword>
<dbReference type="InterPro" id="IPR000742">
    <property type="entry name" value="EGF"/>
</dbReference>
<dbReference type="Gene3D" id="2.10.25.10">
    <property type="entry name" value="Laminin"/>
    <property type="match status" value="2"/>
</dbReference>
<feature type="domain" description="EGF-like" evidence="7">
    <location>
        <begin position="1"/>
        <end position="40"/>
    </location>
</feature>
<protein>
    <recommendedName>
        <fullName evidence="7">EGF-like domain-containing protein</fullName>
    </recommendedName>
</protein>
<dbReference type="PANTHER" id="PTHR24038">
    <property type="entry name" value="STABILIN"/>
    <property type="match status" value="1"/>
</dbReference>
<accession>A0A8S3JLV5</accession>
<evidence type="ECO:0000256" key="2">
    <source>
        <dbReference type="ARBA" id="ARBA00022536"/>
    </source>
</evidence>
<keyword evidence="2 6" id="KW-0245">EGF-like domain</keyword>
<comment type="subcellular location">
    <subcellularLocation>
        <location evidence="1">Membrane</location>
    </subcellularLocation>
</comment>
<dbReference type="PROSITE" id="PS01186">
    <property type="entry name" value="EGF_2"/>
    <property type="match status" value="2"/>
</dbReference>
<dbReference type="GO" id="GO:0016020">
    <property type="term" value="C:membrane"/>
    <property type="evidence" value="ECO:0007669"/>
    <property type="project" value="UniProtKB-SubCell"/>
</dbReference>
<evidence type="ECO:0000256" key="5">
    <source>
        <dbReference type="ARBA" id="ARBA00023180"/>
    </source>
</evidence>
<evidence type="ECO:0000256" key="4">
    <source>
        <dbReference type="ARBA" id="ARBA00023157"/>
    </source>
</evidence>
<reference evidence="8" key="1">
    <citation type="submission" date="2021-02" db="EMBL/GenBank/DDBJ databases">
        <authorList>
            <person name="Nowell W R."/>
        </authorList>
    </citation>
    <scope>NUCLEOTIDE SEQUENCE</scope>
</reference>
<dbReference type="AlphaFoldDB" id="A0A8S3JLV5"/>
<sequence length="129" mass="14246">ISCNIENKCHTNAQCIYNERIDRHVCLCRTGYKGDGITCRHEHSCLENATICSTSAACVYDPILQDNVCSCRDGFVGDGIHCAEILSGPKEQFLIVNQGQTILKVPLTASGLTNGNENRILYVPRKCNR</sequence>
<keyword evidence="4 6" id="KW-1015">Disulfide bond</keyword>
<evidence type="ECO:0000256" key="1">
    <source>
        <dbReference type="ARBA" id="ARBA00004370"/>
    </source>
</evidence>
<dbReference type="SMART" id="SM00181">
    <property type="entry name" value="EGF"/>
    <property type="match status" value="2"/>
</dbReference>
<dbReference type="InterPro" id="IPR024731">
    <property type="entry name" value="NELL2-like_EGF"/>
</dbReference>
<evidence type="ECO:0000313" key="8">
    <source>
        <dbReference type="EMBL" id="CAF5220917.1"/>
    </source>
</evidence>
<gene>
    <name evidence="8" type="ORF">GIL414_LOCUS84273</name>
</gene>
<dbReference type="EMBL" id="CAJOBJ010365756">
    <property type="protein sequence ID" value="CAF5220917.1"/>
    <property type="molecule type" value="Genomic_DNA"/>
</dbReference>
<evidence type="ECO:0000256" key="3">
    <source>
        <dbReference type="ARBA" id="ARBA00023136"/>
    </source>
</evidence>
<comment type="caution">
    <text evidence="8">The sequence shown here is derived from an EMBL/GenBank/DDBJ whole genome shotgun (WGS) entry which is preliminary data.</text>
</comment>
<comment type="caution">
    <text evidence="6">Lacks conserved residue(s) required for the propagation of feature annotation.</text>
</comment>
<dbReference type="Pfam" id="PF12947">
    <property type="entry name" value="EGF_3"/>
    <property type="match status" value="2"/>
</dbReference>
<feature type="non-terminal residue" evidence="8">
    <location>
        <position position="1"/>
    </location>
</feature>
<dbReference type="Proteomes" id="UP000681720">
    <property type="component" value="Unassembled WGS sequence"/>
</dbReference>
<feature type="disulfide bond" evidence="6">
    <location>
        <begin position="9"/>
        <end position="26"/>
    </location>
</feature>
<evidence type="ECO:0000256" key="6">
    <source>
        <dbReference type="PROSITE-ProRule" id="PRU00076"/>
    </source>
</evidence>
<evidence type="ECO:0000259" key="7">
    <source>
        <dbReference type="PROSITE" id="PS50026"/>
    </source>
</evidence>
<dbReference type="PANTHER" id="PTHR24038:SF11">
    <property type="entry name" value="INTEGRIN BETA-LIKE PROTEIN E"/>
    <property type="match status" value="1"/>
</dbReference>